<dbReference type="Pfam" id="PF05239">
    <property type="entry name" value="PRC"/>
    <property type="match status" value="1"/>
</dbReference>
<gene>
    <name evidence="2" type="ORF">SAMN05444392_10289</name>
</gene>
<dbReference type="Proteomes" id="UP000184476">
    <property type="component" value="Unassembled WGS sequence"/>
</dbReference>
<dbReference type="PANTHER" id="PTHR40061">
    <property type="entry name" value="SPORULATION PROTEIN YLMC-RELATED"/>
    <property type="match status" value="1"/>
</dbReference>
<dbReference type="AlphaFoldDB" id="A0A1M4UZ19"/>
<feature type="domain" description="PRC-barrel" evidence="1">
    <location>
        <begin position="2"/>
        <end position="74"/>
    </location>
</feature>
<protein>
    <submittedName>
        <fullName evidence="2">Sporulation protein, YlmC/YmxH family</fullName>
    </submittedName>
</protein>
<organism evidence="2 3">
    <name type="scientific">Seinonella peptonophila</name>
    <dbReference type="NCBI Taxonomy" id="112248"/>
    <lineage>
        <taxon>Bacteria</taxon>
        <taxon>Bacillati</taxon>
        <taxon>Bacillota</taxon>
        <taxon>Bacilli</taxon>
        <taxon>Bacillales</taxon>
        <taxon>Thermoactinomycetaceae</taxon>
        <taxon>Seinonella</taxon>
    </lineage>
</organism>
<dbReference type="PANTHER" id="PTHR40061:SF1">
    <property type="entry name" value="SPORULATION PROTEIN YLMC-RELATED"/>
    <property type="match status" value="1"/>
</dbReference>
<dbReference type="InterPro" id="IPR014238">
    <property type="entry name" value="Spore_YlmC/YmxH"/>
</dbReference>
<evidence type="ECO:0000313" key="3">
    <source>
        <dbReference type="Proteomes" id="UP000184476"/>
    </source>
</evidence>
<name>A0A1M4UZ19_9BACL</name>
<evidence type="ECO:0000313" key="2">
    <source>
        <dbReference type="EMBL" id="SHE61887.1"/>
    </source>
</evidence>
<proteinExistence type="predicted"/>
<sequence length="95" mass="10704">MKISELQAKDVVNIADGRKLGQIVDLELDLRSGMIRSIVIPAESKLFSWFSSSQEWVIPWKQIVKIGSDVILVRMDSQIFDAVPPTRSVPKHDSL</sequence>
<dbReference type="SUPFAM" id="SSF50346">
    <property type="entry name" value="PRC-barrel domain"/>
    <property type="match status" value="1"/>
</dbReference>
<keyword evidence="3" id="KW-1185">Reference proteome</keyword>
<dbReference type="InterPro" id="IPR027275">
    <property type="entry name" value="PRC-brl_dom"/>
</dbReference>
<dbReference type="Gene3D" id="2.30.30.240">
    <property type="entry name" value="PRC-barrel domain"/>
    <property type="match status" value="1"/>
</dbReference>
<evidence type="ECO:0000259" key="1">
    <source>
        <dbReference type="Pfam" id="PF05239"/>
    </source>
</evidence>
<dbReference type="STRING" id="112248.SAMN05444392_10289"/>
<dbReference type="EMBL" id="FQVL01000002">
    <property type="protein sequence ID" value="SHE61887.1"/>
    <property type="molecule type" value="Genomic_DNA"/>
</dbReference>
<dbReference type="NCBIfam" id="TIGR02888">
    <property type="entry name" value="spore_YlmC_YmxH"/>
    <property type="match status" value="1"/>
</dbReference>
<accession>A0A1M4UZ19</accession>
<reference evidence="2 3" key="1">
    <citation type="submission" date="2016-11" db="EMBL/GenBank/DDBJ databases">
        <authorList>
            <person name="Jaros S."/>
            <person name="Januszkiewicz K."/>
            <person name="Wedrychowicz H."/>
        </authorList>
    </citation>
    <scope>NUCLEOTIDE SEQUENCE [LARGE SCALE GENOMIC DNA]</scope>
    <source>
        <strain evidence="2 3">DSM 44666</strain>
    </source>
</reference>
<dbReference type="InterPro" id="IPR011033">
    <property type="entry name" value="PRC_barrel-like_sf"/>
</dbReference>